<dbReference type="InterPro" id="IPR032672">
    <property type="entry name" value="TmcA/NAT10/Kre33"/>
</dbReference>
<dbReference type="GO" id="GO:0000049">
    <property type="term" value="F:tRNA binding"/>
    <property type="evidence" value="ECO:0007669"/>
    <property type="project" value="TreeGrafter"/>
</dbReference>
<evidence type="ECO:0000313" key="8">
    <source>
        <dbReference type="Proteomes" id="UP000682739"/>
    </source>
</evidence>
<gene>
    <name evidence="7" type="ORF">J1N51_09550</name>
</gene>
<dbReference type="Proteomes" id="UP000682739">
    <property type="component" value="Chromosome"/>
</dbReference>
<evidence type="ECO:0000256" key="4">
    <source>
        <dbReference type="ARBA" id="ARBA00022840"/>
    </source>
</evidence>
<dbReference type="GO" id="GO:0051391">
    <property type="term" value="P:tRNA acetylation"/>
    <property type="evidence" value="ECO:0007669"/>
    <property type="project" value="TreeGrafter"/>
</dbReference>
<dbReference type="RefSeq" id="WP_208830766.1">
    <property type="nucleotide sequence ID" value="NZ_CP072110.1"/>
</dbReference>
<organism evidence="7 8">
    <name type="scientific">Psychrosphaera ytuae</name>
    <dbReference type="NCBI Taxonomy" id="2820710"/>
    <lineage>
        <taxon>Bacteria</taxon>
        <taxon>Pseudomonadati</taxon>
        <taxon>Pseudomonadota</taxon>
        <taxon>Gammaproteobacteria</taxon>
        <taxon>Alteromonadales</taxon>
        <taxon>Pseudoalteromonadaceae</taxon>
        <taxon>Psychrosphaera</taxon>
    </lineage>
</organism>
<keyword evidence="8" id="KW-1185">Reference proteome</keyword>
<evidence type="ECO:0000256" key="3">
    <source>
        <dbReference type="ARBA" id="ARBA00022741"/>
    </source>
</evidence>
<dbReference type="AlphaFoldDB" id="A0A975HHF4"/>
<protein>
    <submittedName>
        <fullName evidence="7">GNAT family N-acetyltransferase</fullName>
    </submittedName>
</protein>
<dbReference type="Gene3D" id="3.40.630.30">
    <property type="match status" value="1"/>
</dbReference>
<dbReference type="KEGG" id="psym:J1N51_09550"/>
<name>A0A975HHF4_9GAMM</name>
<keyword evidence="5" id="KW-0012">Acyltransferase</keyword>
<evidence type="ECO:0000259" key="6">
    <source>
        <dbReference type="PROSITE" id="PS51186"/>
    </source>
</evidence>
<reference evidence="7" key="1">
    <citation type="submission" date="2021-03" db="EMBL/GenBank/DDBJ databases">
        <title>Description of Psychrosphaera ytuae sp. nov. isolated from deep sea sediment of South China Sea.</title>
        <authorList>
            <person name="Zhang J."/>
            <person name="Xu X.-D."/>
        </authorList>
    </citation>
    <scope>NUCLEOTIDE SEQUENCE</scope>
    <source>
        <strain evidence="7">MTZ26</strain>
    </source>
</reference>
<accession>A0A975HHF4</accession>
<evidence type="ECO:0000313" key="7">
    <source>
        <dbReference type="EMBL" id="QTH62998.1"/>
    </source>
</evidence>
<dbReference type="GO" id="GO:0002101">
    <property type="term" value="P:tRNA wobble cytosine modification"/>
    <property type="evidence" value="ECO:0007669"/>
    <property type="project" value="TreeGrafter"/>
</dbReference>
<dbReference type="InterPro" id="IPR007807">
    <property type="entry name" value="TcmA/NAT10_helicase"/>
</dbReference>
<dbReference type="Gene3D" id="3.40.50.11040">
    <property type="match status" value="1"/>
</dbReference>
<dbReference type="Pfam" id="PF05127">
    <property type="entry name" value="NAT10_TcmA_helicase"/>
    <property type="match status" value="1"/>
</dbReference>
<dbReference type="InterPro" id="IPR013562">
    <property type="entry name" value="TmcA/NAT10_N"/>
</dbReference>
<dbReference type="GO" id="GO:0005524">
    <property type="term" value="F:ATP binding"/>
    <property type="evidence" value="ECO:0007669"/>
    <property type="project" value="UniProtKB-KW"/>
</dbReference>
<sequence>MNRLSTIFDALERHQQRGVLRIIDDGTGKAVEPLNNFFASTDKNVAWFLAPESLQSANLNRQNEWRLKKYRQYLGEEYDVVVMDLTQGFNLEALAALSGTITLGGLLILITFSDEKWCTFADPESQRIASYPHTIESLPNNFVEYFLSVIDQSEGVLSLSESLLKEQGHCLDNTNIVERFVSNLTATKAVKNTPISNQDSLYITQDQAMAASEIIPRLMNNEPVIISITADRGRGKSSLLGITLRQITKVTEKHKANKKIAIVSASNDSLTVLKHHLYKDHVEEAKLMFNFVSADQLLLQPIDSDLIVIDEAASYPLSVIKRLAQKTEKLVLATTVHGYEGTGRGYFYKLQPWLESHSKANHCEFYATTLSQPIRWNPGDHLEQFINKALKLDVELPTIAQPELLDSKDLRLQAISSEQLVSGEVLDSIFSMLVHAHYQTSPNDLRAIFDAPDQELFVVYAENQVVATVWLSYEGVFEQELIGAIAQGRRRPRGHLSSQSLIAHCGYTPAGELRFARVTRIAVHPDLQSNGIGSTALKLLTEHLVTHQKADLLLTSFGLSPALLQFWRNNGFVPVRLGLKPETSTGEYSVLMISDQIVNDQTKSELKLLVHYWQRRFCQTYLAEKALAIRGLYFGTEQLDTWVEEMCTRWLKLNTEHFEQWSTEQHCFDLKVFASGFRSADSCVLAHRWALQIVNDQSGLSLLTDKFQHGLANPDLIQRNKLSGEKELTQSLRRDTKVLLRRLSPVD</sequence>
<keyword evidence="4" id="KW-0067">ATP-binding</keyword>
<dbReference type="Gene3D" id="3.40.50.300">
    <property type="entry name" value="P-loop containing nucleotide triphosphate hydrolases"/>
    <property type="match status" value="1"/>
</dbReference>
<dbReference type="PROSITE" id="PS51186">
    <property type="entry name" value="GNAT"/>
    <property type="match status" value="1"/>
</dbReference>
<dbReference type="SUPFAM" id="SSF52540">
    <property type="entry name" value="P-loop containing nucleoside triphosphate hydrolases"/>
    <property type="match status" value="1"/>
</dbReference>
<dbReference type="GO" id="GO:0051392">
    <property type="term" value="F:tRNA cytidine N4-acetyltransferase activity"/>
    <property type="evidence" value="ECO:0007669"/>
    <property type="project" value="TreeGrafter"/>
</dbReference>
<keyword evidence="2" id="KW-0819">tRNA processing</keyword>
<evidence type="ECO:0000256" key="1">
    <source>
        <dbReference type="ARBA" id="ARBA00022679"/>
    </source>
</evidence>
<dbReference type="InterPro" id="IPR038321">
    <property type="entry name" value="TmcA_C_sf"/>
</dbReference>
<evidence type="ECO:0000256" key="5">
    <source>
        <dbReference type="ARBA" id="ARBA00023315"/>
    </source>
</evidence>
<dbReference type="InterPro" id="IPR027417">
    <property type="entry name" value="P-loop_NTPase"/>
</dbReference>
<dbReference type="SUPFAM" id="SSF55729">
    <property type="entry name" value="Acyl-CoA N-acyltransferases (Nat)"/>
    <property type="match status" value="1"/>
</dbReference>
<dbReference type="Pfam" id="PF08351">
    <property type="entry name" value="TmcA_N"/>
    <property type="match status" value="1"/>
</dbReference>
<dbReference type="PANTHER" id="PTHR10925:SF5">
    <property type="entry name" value="RNA CYTIDINE ACETYLTRANSFERASE"/>
    <property type="match status" value="1"/>
</dbReference>
<keyword evidence="3" id="KW-0547">Nucleotide-binding</keyword>
<dbReference type="InterPro" id="IPR016181">
    <property type="entry name" value="Acyl_CoA_acyltransferase"/>
</dbReference>
<feature type="domain" description="N-acetyltransferase" evidence="6">
    <location>
        <begin position="410"/>
        <end position="597"/>
    </location>
</feature>
<dbReference type="EMBL" id="CP072110">
    <property type="protein sequence ID" value="QTH62998.1"/>
    <property type="molecule type" value="Genomic_DNA"/>
</dbReference>
<dbReference type="GO" id="GO:1904812">
    <property type="term" value="P:rRNA acetylation involved in maturation of SSU-rRNA"/>
    <property type="evidence" value="ECO:0007669"/>
    <property type="project" value="TreeGrafter"/>
</dbReference>
<dbReference type="PANTHER" id="PTHR10925">
    <property type="entry name" value="N-ACETYLTRANSFERASE 10"/>
    <property type="match status" value="1"/>
</dbReference>
<proteinExistence type="predicted"/>
<dbReference type="InterPro" id="IPR000182">
    <property type="entry name" value="GNAT_dom"/>
</dbReference>
<keyword evidence="1" id="KW-0808">Transferase</keyword>
<dbReference type="Pfam" id="PF13718">
    <property type="entry name" value="GNAT_acetyltr_2"/>
    <property type="match status" value="2"/>
</dbReference>
<evidence type="ECO:0000256" key="2">
    <source>
        <dbReference type="ARBA" id="ARBA00022694"/>
    </source>
</evidence>
<dbReference type="GO" id="GO:1990883">
    <property type="term" value="F:18S rRNA cytidine N-acetyltransferase activity"/>
    <property type="evidence" value="ECO:0007669"/>
    <property type="project" value="TreeGrafter"/>
</dbReference>
<dbReference type="CDD" id="cd04301">
    <property type="entry name" value="NAT_SF"/>
    <property type="match status" value="1"/>
</dbReference>
<dbReference type="Gene3D" id="1.20.120.890">
    <property type="entry name" value="tRNA(Met) cytidine acetyltransferase, tail domain"/>
    <property type="match status" value="1"/>
</dbReference>